<dbReference type="Pfam" id="PF01381">
    <property type="entry name" value="HTH_3"/>
    <property type="match status" value="1"/>
</dbReference>
<feature type="domain" description="HTH cro/C1-type" evidence="1">
    <location>
        <begin position="15"/>
        <end position="72"/>
    </location>
</feature>
<evidence type="ECO:0000259" key="1">
    <source>
        <dbReference type="PROSITE" id="PS50943"/>
    </source>
</evidence>
<protein>
    <submittedName>
        <fullName evidence="2">Helix-turn-helix domain protein</fullName>
    </submittedName>
</protein>
<dbReference type="InterPro" id="IPR001387">
    <property type="entry name" value="Cro/C1-type_HTH"/>
</dbReference>
<evidence type="ECO:0000313" key="2">
    <source>
        <dbReference type="EMBL" id="DAD98926.1"/>
    </source>
</evidence>
<proteinExistence type="predicted"/>
<dbReference type="SMART" id="SM00530">
    <property type="entry name" value="HTH_XRE"/>
    <property type="match status" value="1"/>
</dbReference>
<dbReference type="Gene3D" id="1.10.260.40">
    <property type="entry name" value="lambda repressor-like DNA-binding domains"/>
    <property type="match status" value="1"/>
</dbReference>
<dbReference type="CDD" id="cd00093">
    <property type="entry name" value="HTH_XRE"/>
    <property type="match status" value="1"/>
</dbReference>
<dbReference type="GO" id="GO:0003677">
    <property type="term" value="F:DNA binding"/>
    <property type="evidence" value="ECO:0007669"/>
    <property type="project" value="InterPro"/>
</dbReference>
<organism evidence="2">
    <name type="scientific">Siphoviridae sp. ctOba29</name>
    <dbReference type="NCBI Taxonomy" id="2825480"/>
    <lineage>
        <taxon>Viruses</taxon>
        <taxon>Duplodnaviria</taxon>
        <taxon>Heunggongvirae</taxon>
        <taxon>Uroviricota</taxon>
        <taxon>Caudoviricetes</taxon>
    </lineage>
</organism>
<accession>A0A8S5NVY4</accession>
<dbReference type="InterPro" id="IPR010982">
    <property type="entry name" value="Lambda_DNA-bd_dom_sf"/>
</dbReference>
<name>A0A8S5NVY4_9CAUD</name>
<sequence>MISYSDRKRIIGSRIKKEREDLGLSKNELLPKIYKSEKSHKMLTAWENGERLPDLDSIALMANLFNCDIGYLLGDYNERHYIAADICYRTGLSEKAVESLIRINSSSSGDDYLSYICKYISFLLEQNLLVHTIIDASSCVDTALEIEHYQNEVLPKLICSSKFDKHLGTLKIDAFDRDDAEKMYQSTRVRDEIKRLKDIYTAKHYYSEKGAATAISDFIDYLEKQYKSDTK</sequence>
<dbReference type="SUPFAM" id="SSF47413">
    <property type="entry name" value="lambda repressor-like DNA-binding domains"/>
    <property type="match status" value="1"/>
</dbReference>
<dbReference type="EMBL" id="BK015271">
    <property type="protein sequence ID" value="DAD98926.1"/>
    <property type="molecule type" value="Genomic_DNA"/>
</dbReference>
<dbReference type="PROSITE" id="PS50943">
    <property type="entry name" value="HTH_CROC1"/>
    <property type="match status" value="1"/>
</dbReference>
<reference evidence="2" key="1">
    <citation type="journal article" date="2021" name="Proc. Natl. Acad. Sci. U.S.A.">
        <title>A Catalog of Tens of Thousands of Viruses from Human Metagenomes Reveals Hidden Associations with Chronic Diseases.</title>
        <authorList>
            <person name="Tisza M.J."/>
            <person name="Buck C.B."/>
        </authorList>
    </citation>
    <scope>NUCLEOTIDE SEQUENCE</scope>
    <source>
        <strain evidence="2">CtOba29</strain>
    </source>
</reference>